<evidence type="ECO:0000256" key="2">
    <source>
        <dbReference type="ARBA" id="ARBA00022741"/>
    </source>
</evidence>
<keyword evidence="3 6" id="KW-0067">ATP-binding</keyword>
<dbReference type="CDD" id="cd00309">
    <property type="entry name" value="chaperonin_type_I_II"/>
    <property type="match status" value="1"/>
</dbReference>
<dbReference type="FunCoup" id="D3B6H2">
    <property type="interactions" value="528"/>
</dbReference>
<comment type="function">
    <text evidence="5">Molecular chaperone; assists the folding of proteins upon ATP hydrolysis. Known to play a role, in vitro, in the folding of actin and tubulin.</text>
</comment>
<dbReference type="Gene3D" id="3.30.260.10">
    <property type="entry name" value="TCP-1-like chaperonin intermediate domain"/>
    <property type="match status" value="1"/>
</dbReference>
<evidence type="ECO:0000256" key="6">
    <source>
        <dbReference type="RuleBase" id="RU004187"/>
    </source>
</evidence>
<evidence type="ECO:0000313" key="7">
    <source>
        <dbReference type="EMBL" id="EFA82942.1"/>
    </source>
</evidence>
<dbReference type="InterPro" id="IPR027409">
    <property type="entry name" value="GroEL-like_apical_dom_sf"/>
</dbReference>
<dbReference type="InterPro" id="IPR002423">
    <property type="entry name" value="Cpn60/GroEL/TCP-1"/>
</dbReference>
<dbReference type="GO" id="GO:0140662">
    <property type="term" value="F:ATP-dependent protein folding chaperone"/>
    <property type="evidence" value="ECO:0007669"/>
    <property type="project" value="InterPro"/>
</dbReference>
<proteinExistence type="inferred from homology"/>
<sequence length="591" mass="66027">MITSSSSLSLFKNNVTIISNTQINNRNDRHDHQQNVNALQSSVIAVLSIERILSSSLGPRSMSKLIINEKGQSLITSDGASILKNIRVKHPAASILVDIALSQDRDVGDGTTSVVLLCCQILNSIQPLAMTIHQTTLSSMLYEVSQYCIDVLDRIAIQYDNQLGVNGKEDVLLKIAGVSLGTKHHSYWNTNMIQIALSAIRNSYDKLNNTIDVTHNIEIIKLISNNNINNNDEQQQQQQQNTLSYTIDNSECLKGIVINTNCIPTILPQHRQQQQQQSNSILKCCIIAYKALKVASSTSSRTTLSTTDQLEQYINRKDTNIIRLYEKLVQLNVNIIFFKYEIPDYLVQLLIQKGISCVQNINDNECLNKLSTLTNSMLFTSEQDIDESMLGKLEGLSLLTKIDSLYYIYLKNSDTSYSTILLRGPSIDIVSDLEIGMIDALYLLKSAIESSPKFVYGGGCCEMALAVHLKHYAQQLDTHSPKRQLYLCISDCFTVIPKTLIANCHTSSPLKSIAKLEYLHSQFTNNHNDNKQSSSSSDKINNRMGIDGWTGEITDMERLGIIEPLILKKSIITTAFESCMTLLRIDTIISS</sequence>
<dbReference type="Gene3D" id="3.50.7.10">
    <property type="entry name" value="GroEL"/>
    <property type="match status" value="1"/>
</dbReference>
<comment type="caution">
    <text evidence="7">The sequence shown here is derived from an EMBL/GenBank/DDBJ whole genome shotgun (WGS) entry which is preliminary data.</text>
</comment>
<keyword evidence="4 6" id="KW-0143">Chaperone</keyword>
<reference evidence="7 8" key="1">
    <citation type="journal article" date="2011" name="Genome Res.">
        <title>Phylogeny-wide analysis of social amoeba genomes highlights ancient origins for complex intercellular communication.</title>
        <authorList>
            <person name="Heidel A.J."/>
            <person name="Lawal H.M."/>
            <person name="Felder M."/>
            <person name="Schilde C."/>
            <person name="Helps N.R."/>
            <person name="Tunggal B."/>
            <person name="Rivero F."/>
            <person name="John U."/>
            <person name="Schleicher M."/>
            <person name="Eichinger L."/>
            <person name="Platzer M."/>
            <person name="Noegel A.A."/>
            <person name="Schaap P."/>
            <person name="Gloeckner G."/>
        </authorList>
    </citation>
    <scope>NUCLEOTIDE SEQUENCE [LARGE SCALE GENOMIC DNA]</scope>
    <source>
        <strain evidence="8">ATCC 26659 / Pp 5 / PN500</strain>
    </source>
</reference>
<dbReference type="Proteomes" id="UP000001396">
    <property type="component" value="Unassembled WGS sequence"/>
</dbReference>
<organism evidence="7 8">
    <name type="scientific">Heterostelium pallidum (strain ATCC 26659 / Pp 5 / PN500)</name>
    <name type="common">Cellular slime mold</name>
    <name type="synonym">Polysphondylium pallidum</name>
    <dbReference type="NCBI Taxonomy" id="670386"/>
    <lineage>
        <taxon>Eukaryota</taxon>
        <taxon>Amoebozoa</taxon>
        <taxon>Evosea</taxon>
        <taxon>Eumycetozoa</taxon>
        <taxon>Dictyostelia</taxon>
        <taxon>Acytosteliales</taxon>
        <taxon>Acytosteliaceae</taxon>
        <taxon>Heterostelium</taxon>
    </lineage>
</organism>
<dbReference type="InterPro" id="IPR027413">
    <property type="entry name" value="GROEL-like_equatorial_sf"/>
</dbReference>
<evidence type="ECO:0000256" key="5">
    <source>
        <dbReference type="ARBA" id="ARBA00024677"/>
    </source>
</evidence>
<evidence type="ECO:0000313" key="8">
    <source>
        <dbReference type="Proteomes" id="UP000001396"/>
    </source>
</evidence>
<dbReference type="InterPro" id="IPR017998">
    <property type="entry name" value="Chaperone_TCP-1"/>
</dbReference>
<dbReference type="PROSITE" id="PS00995">
    <property type="entry name" value="TCP1_3"/>
    <property type="match status" value="1"/>
</dbReference>
<name>D3B6H2_HETP5</name>
<dbReference type="SUPFAM" id="SSF52029">
    <property type="entry name" value="GroEL apical domain-like"/>
    <property type="match status" value="1"/>
</dbReference>
<dbReference type="SUPFAM" id="SSF48592">
    <property type="entry name" value="GroEL equatorial domain-like"/>
    <property type="match status" value="1"/>
</dbReference>
<keyword evidence="2 6" id="KW-0547">Nucleotide-binding</keyword>
<dbReference type="GeneID" id="31359207"/>
<dbReference type="GO" id="GO:0005524">
    <property type="term" value="F:ATP binding"/>
    <property type="evidence" value="ECO:0007669"/>
    <property type="project" value="UniProtKB-KW"/>
</dbReference>
<dbReference type="STRING" id="670386.D3B6H2"/>
<dbReference type="Gene3D" id="1.10.560.10">
    <property type="entry name" value="GroEL-like equatorial domain"/>
    <property type="match status" value="1"/>
</dbReference>
<dbReference type="GO" id="GO:0051082">
    <property type="term" value="F:unfolded protein binding"/>
    <property type="evidence" value="ECO:0007669"/>
    <property type="project" value="InterPro"/>
</dbReference>
<dbReference type="InterPro" id="IPR027410">
    <property type="entry name" value="TCP-1-like_intermed_sf"/>
</dbReference>
<dbReference type="InParanoid" id="D3B6H2"/>
<dbReference type="Pfam" id="PF00118">
    <property type="entry name" value="Cpn60_TCP1"/>
    <property type="match status" value="1"/>
</dbReference>
<dbReference type="PRINTS" id="PR00304">
    <property type="entry name" value="TCOMPLEXTCP1"/>
</dbReference>
<dbReference type="EMBL" id="ADBJ01000017">
    <property type="protein sequence ID" value="EFA82942.1"/>
    <property type="molecule type" value="Genomic_DNA"/>
</dbReference>
<comment type="similarity">
    <text evidence="1 6">Belongs to the TCP-1 chaperonin family.</text>
</comment>
<dbReference type="OMA" id="KHYSYWT"/>
<gene>
    <name evidence="7" type="ORF">PPL_03720</name>
</gene>
<evidence type="ECO:0000256" key="3">
    <source>
        <dbReference type="ARBA" id="ARBA00022840"/>
    </source>
</evidence>
<dbReference type="GO" id="GO:0016887">
    <property type="term" value="F:ATP hydrolysis activity"/>
    <property type="evidence" value="ECO:0007669"/>
    <property type="project" value="InterPro"/>
</dbReference>
<dbReference type="InterPro" id="IPR002194">
    <property type="entry name" value="Chaperonin_TCP-1_CS"/>
</dbReference>
<accession>D3B6H2</accession>
<evidence type="ECO:0000256" key="1">
    <source>
        <dbReference type="ARBA" id="ARBA00008020"/>
    </source>
</evidence>
<protein>
    <submittedName>
        <fullName evidence="7">Uncharacterized protein</fullName>
    </submittedName>
</protein>
<keyword evidence="8" id="KW-1185">Reference proteome</keyword>
<dbReference type="RefSeq" id="XP_020435059.1">
    <property type="nucleotide sequence ID" value="XM_020574645.1"/>
</dbReference>
<dbReference type="SUPFAM" id="SSF54849">
    <property type="entry name" value="GroEL-intermediate domain like"/>
    <property type="match status" value="1"/>
</dbReference>
<dbReference type="PANTHER" id="PTHR11353">
    <property type="entry name" value="CHAPERONIN"/>
    <property type="match status" value="1"/>
</dbReference>
<dbReference type="AlphaFoldDB" id="D3B6H2"/>
<evidence type="ECO:0000256" key="4">
    <source>
        <dbReference type="ARBA" id="ARBA00023186"/>
    </source>
</evidence>